<protein>
    <submittedName>
        <fullName evidence="2">Uncharacterized protein</fullName>
    </submittedName>
</protein>
<name>A0A9N7U3D2_PLEPL</name>
<evidence type="ECO:0000313" key="2">
    <source>
        <dbReference type="EMBL" id="CAB1424164.1"/>
    </source>
</evidence>
<gene>
    <name evidence="2" type="ORF">PLEPLA_LOCUS12085</name>
</gene>
<feature type="compositionally biased region" description="Low complexity" evidence="1">
    <location>
        <begin position="107"/>
        <end position="120"/>
    </location>
</feature>
<evidence type="ECO:0000313" key="3">
    <source>
        <dbReference type="Proteomes" id="UP001153269"/>
    </source>
</evidence>
<dbReference type="Proteomes" id="UP001153269">
    <property type="component" value="Unassembled WGS sequence"/>
</dbReference>
<reference evidence="2" key="1">
    <citation type="submission" date="2020-03" db="EMBL/GenBank/DDBJ databases">
        <authorList>
            <person name="Weist P."/>
        </authorList>
    </citation>
    <scope>NUCLEOTIDE SEQUENCE</scope>
</reference>
<sequence>MLPEVACLKDSSSSRRQRVLLYSRVLTVLLRGHVTTSHQVIGLKQSHSSAVIQGQGHSGSDSFRSQIHSGSFRVRVRVIQGQIHSGVRFIQGHSGSGTESGSFRFIQGQSQGHSGSESGSFRVIQGQG</sequence>
<keyword evidence="3" id="KW-1185">Reference proteome</keyword>
<feature type="region of interest" description="Disordered" evidence="1">
    <location>
        <begin position="90"/>
        <end position="128"/>
    </location>
</feature>
<proteinExistence type="predicted"/>
<dbReference type="EMBL" id="CADEAL010000710">
    <property type="protein sequence ID" value="CAB1424164.1"/>
    <property type="molecule type" value="Genomic_DNA"/>
</dbReference>
<organism evidence="2 3">
    <name type="scientific">Pleuronectes platessa</name>
    <name type="common">European plaice</name>
    <dbReference type="NCBI Taxonomy" id="8262"/>
    <lineage>
        <taxon>Eukaryota</taxon>
        <taxon>Metazoa</taxon>
        <taxon>Chordata</taxon>
        <taxon>Craniata</taxon>
        <taxon>Vertebrata</taxon>
        <taxon>Euteleostomi</taxon>
        <taxon>Actinopterygii</taxon>
        <taxon>Neopterygii</taxon>
        <taxon>Teleostei</taxon>
        <taxon>Neoteleostei</taxon>
        <taxon>Acanthomorphata</taxon>
        <taxon>Carangaria</taxon>
        <taxon>Pleuronectiformes</taxon>
        <taxon>Pleuronectoidei</taxon>
        <taxon>Pleuronectidae</taxon>
        <taxon>Pleuronectes</taxon>
    </lineage>
</organism>
<accession>A0A9N7U3D2</accession>
<dbReference type="AlphaFoldDB" id="A0A9N7U3D2"/>
<evidence type="ECO:0000256" key="1">
    <source>
        <dbReference type="SAM" id="MobiDB-lite"/>
    </source>
</evidence>
<comment type="caution">
    <text evidence="2">The sequence shown here is derived from an EMBL/GenBank/DDBJ whole genome shotgun (WGS) entry which is preliminary data.</text>
</comment>